<sequence length="462" mass="51007">MTTKKHTKLSLWVLAWPIMIEMLLQFMIGTADTLMVSRISDHAVAVVGISNQFFMSAIILFMMITSGAGVLIAQKIGAGQEQDARTVAVMTLQITFGLGIIVSAFLYFGAHLVSAWLQIPMELQPLAVTYISVVGSGTMFTSLMLALSTIIRNTGNTKSPMYISIGMNIVHVFFNYLFIFGALGFPQWGLYGVALSTVMSRGLAVIVLLYVLRSAFSEPIKRRDYNLFRWPLLKEVLRIGWPMSINGASWTFSQITIFALIASIGATELAARTYLNTLESFCFLLGMSLSMAGQIQIAQLYGAARLSETYETAWRVLRTGLAVVMVNTVLLVAFGRVILQWFTSDNDILVLGVSVLLMNLILQPAKMVCNTFISSLSAIGDTRFIAVVGVSSMWAVSVGLTYVFGISLHWGLLGIYAAMTLDEYVRGALYIMRWRQKRAMWGFGPWNGQNNATTSVRSEIET</sequence>
<accession>A0ABN7TA34</accession>
<feature type="transmembrane region" description="Helical" evidence="7">
    <location>
        <begin position="9"/>
        <end position="28"/>
    </location>
</feature>
<evidence type="ECO:0000256" key="6">
    <source>
        <dbReference type="ARBA" id="ARBA00023136"/>
    </source>
</evidence>
<keyword evidence="5 7" id="KW-1133">Transmembrane helix</keyword>
<feature type="transmembrane region" description="Helical" evidence="7">
    <location>
        <begin position="162"/>
        <end position="183"/>
    </location>
</feature>
<reference evidence="8 9" key="1">
    <citation type="submission" date="2021-06" db="EMBL/GenBank/DDBJ databases">
        <authorList>
            <person name="Criscuolo A."/>
        </authorList>
    </citation>
    <scope>NUCLEOTIDE SEQUENCE [LARGE SCALE GENOMIC DNA]</scope>
    <source>
        <strain evidence="9">CIP 111802</strain>
    </source>
</reference>
<organism evidence="8 9">
    <name type="scientific">Paenibacillus allorhizosphaerae</name>
    <dbReference type="NCBI Taxonomy" id="2849866"/>
    <lineage>
        <taxon>Bacteria</taxon>
        <taxon>Bacillati</taxon>
        <taxon>Bacillota</taxon>
        <taxon>Bacilli</taxon>
        <taxon>Bacillales</taxon>
        <taxon>Paenibacillaceae</taxon>
        <taxon>Paenibacillus</taxon>
    </lineage>
</organism>
<dbReference type="Proteomes" id="UP000730618">
    <property type="component" value="Unassembled WGS sequence"/>
</dbReference>
<dbReference type="PANTHER" id="PTHR42925">
    <property type="entry name" value="MULTIDRUG AND TOXIN EFFLUX PROTEIN MATE FAMILY"/>
    <property type="match status" value="1"/>
</dbReference>
<feature type="transmembrane region" description="Helical" evidence="7">
    <location>
        <begin position="384"/>
        <end position="404"/>
    </location>
</feature>
<comment type="subcellular location">
    <subcellularLocation>
        <location evidence="1">Cell membrane</location>
        <topology evidence="1">Multi-pass membrane protein</topology>
    </subcellularLocation>
</comment>
<keyword evidence="6 7" id="KW-0472">Membrane</keyword>
<evidence type="ECO:0000256" key="3">
    <source>
        <dbReference type="ARBA" id="ARBA00022475"/>
    </source>
</evidence>
<keyword evidence="2" id="KW-0813">Transport</keyword>
<dbReference type="PIRSF" id="PIRSF006603">
    <property type="entry name" value="DinF"/>
    <property type="match status" value="1"/>
</dbReference>
<evidence type="ECO:0000313" key="8">
    <source>
        <dbReference type="EMBL" id="CAG7615433.1"/>
    </source>
</evidence>
<evidence type="ECO:0000313" key="9">
    <source>
        <dbReference type="Proteomes" id="UP000730618"/>
    </source>
</evidence>
<dbReference type="CDD" id="cd13134">
    <property type="entry name" value="MATE_like_8"/>
    <property type="match status" value="1"/>
</dbReference>
<gene>
    <name evidence="8" type="primary">yeeO_1</name>
    <name evidence="8" type="ORF">PAECIP111802_00167</name>
</gene>
<feature type="transmembrane region" description="Helical" evidence="7">
    <location>
        <begin position="248"/>
        <end position="271"/>
    </location>
</feature>
<proteinExistence type="predicted"/>
<keyword evidence="3" id="KW-1003">Cell membrane</keyword>
<dbReference type="InterPro" id="IPR047135">
    <property type="entry name" value="YsiQ"/>
</dbReference>
<name>A0ABN7TA34_9BACL</name>
<feature type="transmembrane region" description="Helical" evidence="7">
    <location>
        <begin position="348"/>
        <end position="372"/>
    </location>
</feature>
<dbReference type="Pfam" id="PF01554">
    <property type="entry name" value="MatE"/>
    <property type="match status" value="2"/>
</dbReference>
<keyword evidence="9" id="KW-1185">Reference proteome</keyword>
<dbReference type="NCBIfam" id="TIGR00797">
    <property type="entry name" value="matE"/>
    <property type="match status" value="1"/>
</dbReference>
<feature type="transmembrane region" description="Helical" evidence="7">
    <location>
        <begin position="410"/>
        <end position="431"/>
    </location>
</feature>
<feature type="transmembrane region" description="Helical" evidence="7">
    <location>
        <begin position="86"/>
        <end position="108"/>
    </location>
</feature>
<feature type="transmembrane region" description="Helical" evidence="7">
    <location>
        <begin position="189"/>
        <end position="212"/>
    </location>
</feature>
<dbReference type="PANTHER" id="PTHR42925:SF2">
    <property type="entry name" value="NA+ DRIVEN MULTIDRUG EFFLUX PUMP"/>
    <property type="match status" value="1"/>
</dbReference>
<protein>
    <submittedName>
        <fullName evidence="8">FMN/FAD exporter YeeO</fullName>
    </submittedName>
</protein>
<feature type="transmembrane region" description="Helical" evidence="7">
    <location>
        <begin position="128"/>
        <end position="150"/>
    </location>
</feature>
<evidence type="ECO:0000256" key="5">
    <source>
        <dbReference type="ARBA" id="ARBA00022989"/>
    </source>
</evidence>
<feature type="transmembrane region" description="Helical" evidence="7">
    <location>
        <begin position="283"/>
        <end position="304"/>
    </location>
</feature>
<dbReference type="InterPro" id="IPR002528">
    <property type="entry name" value="MATE_fam"/>
</dbReference>
<dbReference type="EMBL" id="CAJVCE010000001">
    <property type="protein sequence ID" value="CAG7615433.1"/>
    <property type="molecule type" value="Genomic_DNA"/>
</dbReference>
<dbReference type="RefSeq" id="WP_218096557.1">
    <property type="nucleotide sequence ID" value="NZ_CAJVCE010000001.1"/>
</dbReference>
<dbReference type="InterPro" id="IPR048279">
    <property type="entry name" value="MdtK-like"/>
</dbReference>
<feature type="transmembrane region" description="Helical" evidence="7">
    <location>
        <begin position="316"/>
        <end position="342"/>
    </location>
</feature>
<evidence type="ECO:0000256" key="2">
    <source>
        <dbReference type="ARBA" id="ARBA00022448"/>
    </source>
</evidence>
<comment type="caution">
    <text evidence="8">The sequence shown here is derived from an EMBL/GenBank/DDBJ whole genome shotgun (WGS) entry which is preliminary data.</text>
</comment>
<evidence type="ECO:0000256" key="4">
    <source>
        <dbReference type="ARBA" id="ARBA00022692"/>
    </source>
</evidence>
<evidence type="ECO:0000256" key="7">
    <source>
        <dbReference type="SAM" id="Phobius"/>
    </source>
</evidence>
<keyword evidence="4 7" id="KW-0812">Transmembrane</keyword>
<feature type="transmembrane region" description="Helical" evidence="7">
    <location>
        <begin position="53"/>
        <end position="74"/>
    </location>
</feature>
<evidence type="ECO:0000256" key="1">
    <source>
        <dbReference type="ARBA" id="ARBA00004651"/>
    </source>
</evidence>